<organism evidence="2 3">
    <name type="scientific">Candidatus Blautia faecigallinarum</name>
    <dbReference type="NCBI Taxonomy" id="2838488"/>
    <lineage>
        <taxon>Bacteria</taxon>
        <taxon>Bacillati</taxon>
        <taxon>Bacillota</taxon>
        <taxon>Clostridia</taxon>
        <taxon>Lachnospirales</taxon>
        <taxon>Lachnospiraceae</taxon>
        <taxon>Blautia</taxon>
    </lineage>
</organism>
<dbReference type="EMBL" id="DXBU01000091">
    <property type="protein sequence ID" value="HIZ22426.1"/>
    <property type="molecule type" value="Genomic_DNA"/>
</dbReference>
<feature type="coiled-coil region" evidence="1">
    <location>
        <begin position="7"/>
        <end position="34"/>
    </location>
</feature>
<proteinExistence type="predicted"/>
<dbReference type="Proteomes" id="UP000824041">
    <property type="component" value="Unassembled WGS sequence"/>
</dbReference>
<name>A0A9D2ITA4_9FIRM</name>
<evidence type="ECO:0000313" key="3">
    <source>
        <dbReference type="Proteomes" id="UP000824041"/>
    </source>
</evidence>
<evidence type="ECO:0000313" key="2">
    <source>
        <dbReference type="EMBL" id="HIZ22426.1"/>
    </source>
</evidence>
<reference evidence="2" key="1">
    <citation type="journal article" date="2021" name="PeerJ">
        <title>Extensive microbial diversity within the chicken gut microbiome revealed by metagenomics and culture.</title>
        <authorList>
            <person name="Gilroy R."/>
            <person name="Ravi A."/>
            <person name="Getino M."/>
            <person name="Pursley I."/>
            <person name="Horton D.L."/>
            <person name="Alikhan N.F."/>
            <person name="Baker D."/>
            <person name="Gharbi K."/>
            <person name="Hall N."/>
            <person name="Watson M."/>
            <person name="Adriaenssens E.M."/>
            <person name="Foster-Nyarko E."/>
            <person name="Jarju S."/>
            <person name="Secka A."/>
            <person name="Antonio M."/>
            <person name="Oren A."/>
            <person name="Chaudhuri R.R."/>
            <person name="La Ragione R."/>
            <person name="Hildebrand F."/>
            <person name="Pallen M.J."/>
        </authorList>
    </citation>
    <scope>NUCLEOTIDE SEQUENCE</scope>
    <source>
        <strain evidence="2">14324</strain>
    </source>
</reference>
<accession>A0A9D2ITA4</accession>
<protein>
    <submittedName>
        <fullName evidence="2">Uncharacterized protein</fullName>
    </submittedName>
</protein>
<evidence type="ECO:0000256" key="1">
    <source>
        <dbReference type="SAM" id="Coils"/>
    </source>
</evidence>
<dbReference type="AlphaFoldDB" id="A0A9D2ITA4"/>
<sequence length="71" mass="8514">MLEKKRLESFEKMLAAVEKEYQDIQGKMEDLKAKGRVKSATYQQLMGRKMMFQNMLSLYDLYDLREKGRED</sequence>
<gene>
    <name evidence="2" type="ORF">IAA21_06480</name>
</gene>
<reference evidence="2" key="2">
    <citation type="submission" date="2021-04" db="EMBL/GenBank/DDBJ databases">
        <authorList>
            <person name="Gilroy R."/>
        </authorList>
    </citation>
    <scope>NUCLEOTIDE SEQUENCE</scope>
    <source>
        <strain evidence="2">14324</strain>
    </source>
</reference>
<keyword evidence="1" id="KW-0175">Coiled coil</keyword>
<comment type="caution">
    <text evidence="2">The sequence shown here is derived from an EMBL/GenBank/DDBJ whole genome shotgun (WGS) entry which is preliminary data.</text>
</comment>